<dbReference type="InterPro" id="IPR009057">
    <property type="entry name" value="Homeodomain-like_sf"/>
</dbReference>
<dbReference type="EMBL" id="PGFZ01000003">
    <property type="protein sequence ID" value="POZ52531.1"/>
    <property type="molecule type" value="Genomic_DNA"/>
</dbReference>
<evidence type="ECO:0000259" key="2">
    <source>
        <dbReference type="Pfam" id="PF13518"/>
    </source>
</evidence>
<protein>
    <recommendedName>
        <fullName evidence="2">Insertion element IS150 protein InsJ-like helix-turn-helix domain-containing protein</fullName>
    </recommendedName>
</protein>
<feature type="domain" description="Insertion element IS150 protein InsJ-like helix-turn-helix" evidence="2">
    <location>
        <begin position="13"/>
        <end position="63"/>
    </location>
</feature>
<dbReference type="SUPFAM" id="SSF46689">
    <property type="entry name" value="Homeodomain-like"/>
    <property type="match status" value="1"/>
</dbReference>
<dbReference type="Proteomes" id="UP000237423">
    <property type="component" value="Unassembled WGS sequence"/>
</dbReference>
<evidence type="ECO:0000313" key="3">
    <source>
        <dbReference type="EMBL" id="POZ52531.1"/>
    </source>
</evidence>
<organism evidence="3 4">
    <name type="scientific">Methylovulum psychrotolerans</name>
    <dbReference type="NCBI Taxonomy" id="1704499"/>
    <lineage>
        <taxon>Bacteria</taxon>
        <taxon>Pseudomonadati</taxon>
        <taxon>Pseudomonadota</taxon>
        <taxon>Gammaproteobacteria</taxon>
        <taxon>Methylococcales</taxon>
        <taxon>Methylococcaceae</taxon>
        <taxon>Methylovulum</taxon>
    </lineage>
</organism>
<feature type="region of interest" description="Disordered" evidence="1">
    <location>
        <begin position="52"/>
        <end position="89"/>
    </location>
</feature>
<reference evidence="3 4" key="1">
    <citation type="submission" date="2017-11" db="EMBL/GenBank/DDBJ databases">
        <title>Draft Genome Sequence of Methylobacter psychrotolerans Sph1T, an Obligate Methanotroph from Low-Temperature Environments.</title>
        <authorList>
            <person name="Oshkin I.Y."/>
            <person name="Miroshnikov K."/>
            <person name="Belova S.E."/>
            <person name="Korzhenkov A."/>
            <person name="Toshchakov S.V."/>
            <person name="Dedysh S.N."/>
        </authorList>
    </citation>
    <scope>NUCLEOTIDE SEQUENCE [LARGE SCALE GENOMIC DNA]</scope>
    <source>
        <strain evidence="3 4">Sph1</strain>
    </source>
</reference>
<gene>
    <name evidence="3" type="ORF">AADEFJLK_02016</name>
</gene>
<name>A0A2S5CNZ3_9GAMM</name>
<dbReference type="InterPro" id="IPR055247">
    <property type="entry name" value="InsJ-like_HTH"/>
</dbReference>
<dbReference type="Pfam" id="PF13518">
    <property type="entry name" value="HTH_28"/>
    <property type="match status" value="1"/>
</dbReference>
<proteinExistence type="predicted"/>
<sequence length="89" mass="9904">MPWKEVTLMSARKEFVLLACQEGANIRALCRQFGISPKTGYKLLRRYATEGEAGLADRPKRPKSSPNRTPDAVEASIAARQESSSPQKR</sequence>
<comment type="caution">
    <text evidence="3">The sequence shown here is derived from an EMBL/GenBank/DDBJ whole genome shotgun (WGS) entry which is preliminary data.</text>
</comment>
<accession>A0A2S5CNZ3</accession>
<evidence type="ECO:0000313" key="4">
    <source>
        <dbReference type="Proteomes" id="UP000237423"/>
    </source>
</evidence>
<evidence type="ECO:0000256" key="1">
    <source>
        <dbReference type="SAM" id="MobiDB-lite"/>
    </source>
</evidence>
<dbReference type="AlphaFoldDB" id="A0A2S5CNZ3"/>